<comment type="caution">
    <text evidence="3">The sequence shown here is derived from an EMBL/GenBank/DDBJ whole genome shotgun (WGS) entry which is preliminary data.</text>
</comment>
<dbReference type="GO" id="GO:0003677">
    <property type="term" value="F:DNA binding"/>
    <property type="evidence" value="ECO:0007669"/>
    <property type="project" value="InterPro"/>
</dbReference>
<dbReference type="CDD" id="cd00093">
    <property type="entry name" value="HTH_XRE"/>
    <property type="match status" value="1"/>
</dbReference>
<dbReference type="Proteomes" id="UP000239469">
    <property type="component" value="Unassembled WGS sequence"/>
</dbReference>
<proteinExistence type="predicted"/>
<reference evidence="2 5" key="2">
    <citation type="submission" date="2023-12" db="EMBL/GenBank/DDBJ databases">
        <title>Evaluation and characterization of a potential secondary metabolite violacein from indigenous Chromobacterium amazonense SAM215.</title>
        <authorList>
            <person name="Tarafdar M.R."/>
            <person name="Abedin S.M."/>
            <person name="Atiqua A."/>
            <person name="Saha A."/>
            <person name="Khan S.N."/>
        </authorList>
    </citation>
    <scope>NUCLEOTIDE SEQUENCE [LARGE SCALE GENOMIC DNA]</scope>
    <source>
        <strain evidence="2 5">SAM215</strain>
    </source>
</reference>
<evidence type="ECO:0000259" key="1">
    <source>
        <dbReference type="PROSITE" id="PS50943"/>
    </source>
</evidence>
<dbReference type="AlphaFoldDB" id="A0A2S9X965"/>
<dbReference type="InterPro" id="IPR001387">
    <property type="entry name" value="Cro/C1-type_HTH"/>
</dbReference>
<name>A0A2S9X965_9NEIS</name>
<dbReference type="SUPFAM" id="SSF47413">
    <property type="entry name" value="lambda repressor-like DNA-binding domains"/>
    <property type="match status" value="1"/>
</dbReference>
<dbReference type="RefSeq" id="WP_106075671.1">
    <property type="nucleotide sequence ID" value="NZ_JAVFJF020000002.1"/>
</dbReference>
<organism evidence="3 4">
    <name type="scientific">Chromobacterium amazonense</name>
    <dbReference type="NCBI Taxonomy" id="1382803"/>
    <lineage>
        <taxon>Bacteria</taxon>
        <taxon>Pseudomonadati</taxon>
        <taxon>Pseudomonadota</taxon>
        <taxon>Betaproteobacteria</taxon>
        <taxon>Neisseriales</taxon>
        <taxon>Chromobacteriaceae</taxon>
        <taxon>Chromobacterium</taxon>
    </lineage>
</organism>
<sequence length="175" mass="19392">MQANKNTRPYSVLHEFKKNAIRRIRDKRISISELARITGIKQSTLHRGLYEERELTFSNALAISRALDIGLDSAAAGGMAPVIRSFDQLAALSDGRQPIWDEFIALEPSLDDSALAIDQALFRQRVFPRRSVVVVQTAPPWHGRIVFADRGALSLEDNGHAALGCVAAIIFRNNT</sequence>
<dbReference type="EMBL" id="MTBD01000004">
    <property type="protein sequence ID" value="PRP72279.1"/>
    <property type="molecule type" value="Genomic_DNA"/>
</dbReference>
<dbReference type="OrthoDB" id="8594208at2"/>
<dbReference type="EMBL" id="JAVFJF020000002">
    <property type="protein sequence ID" value="MEJ8673505.1"/>
    <property type="molecule type" value="Genomic_DNA"/>
</dbReference>
<dbReference type="Gene3D" id="1.10.260.40">
    <property type="entry name" value="lambda repressor-like DNA-binding domains"/>
    <property type="match status" value="1"/>
</dbReference>
<dbReference type="PROSITE" id="PS50943">
    <property type="entry name" value="HTH_CROC1"/>
    <property type="match status" value="1"/>
</dbReference>
<reference evidence="3 4" key="1">
    <citation type="submission" date="2017-01" db="EMBL/GenBank/DDBJ databases">
        <title>New insights into the genetic diversity of Chromobacterium isolated from tropical freshwater lake.</title>
        <authorList>
            <person name="Santos A.B."/>
            <person name="Nascimento A.M."/>
            <person name="Da Silva P.C."/>
        </authorList>
    </citation>
    <scope>NUCLEOTIDE SEQUENCE [LARGE SCALE GENOMIC DNA]</scope>
    <source>
        <strain evidence="3 4">56AF</strain>
    </source>
</reference>
<evidence type="ECO:0000313" key="3">
    <source>
        <dbReference type="EMBL" id="PRP72279.1"/>
    </source>
</evidence>
<evidence type="ECO:0000313" key="5">
    <source>
        <dbReference type="Proteomes" id="UP001224516"/>
    </source>
</evidence>
<keyword evidence="5" id="KW-1185">Reference proteome</keyword>
<dbReference type="Proteomes" id="UP001224516">
    <property type="component" value="Unassembled WGS sequence"/>
</dbReference>
<feature type="domain" description="HTH cro/C1-type" evidence="1">
    <location>
        <begin position="21"/>
        <end position="74"/>
    </location>
</feature>
<accession>A0A2S9X965</accession>
<gene>
    <name evidence="3" type="ORF">BUE93_02250</name>
    <name evidence="2" type="ORF">QCL97_002100</name>
</gene>
<evidence type="ECO:0000313" key="4">
    <source>
        <dbReference type="Proteomes" id="UP000239469"/>
    </source>
</evidence>
<protein>
    <submittedName>
        <fullName evidence="2">Helix-turn-helix transcriptional regulator</fullName>
    </submittedName>
</protein>
<dbReference type="Pfam" id="PF13443">
    <property type="entry name" value="HTH_26"/>
    <property type="match status" value="1"/>
</dbReference>
<evidence type="ECO:0000313" key="2">
    <source>
        <dbReference type="EMBL" id="MEJ8673505.1"/>
    </source>
</evidence>
<dbReference type="InterPro" id="IPR010982">
    <property type="entry name" value="Lambda_DNA-bd_dom_sf"/>
</dbReference>
<dbReference type="SMART" id="SM00530">
    <property type="entry name" value="HTH_XRE"/>
    <property type="match status" value="1"/>
</dbReference>